<dbReference type="Pfam" id="PF01477">
    <property type="entry name" value="PLAT"/>
    <property type="match status" value="1"/>
</dbReference>
<reference evidence="3" key="2">
    <citation type="submission" date="2014-07" db="EMBL/GenBank/DDBJ databases">
        <authorList>
            <person name="Hull J."/>
        </authorList>
    </citation>
    <scope>NUCLEOTIDE SEQUENCE</scope>
</reference>
<dbReference type="PROSITE" id="PS50095">
    <property type="entry name" value="PLAT"/>
    <property type="match status" value="1"/>
</dbReference>
<evidence type="ECO:0000256" key="1">
    <source>
        <dbReference type="PROSITE-ProRule" id="PRU00152"/>
    </source>
</evidence>
<reference evidence="3" key="1">
    <citation type="journal article" date="2014" name="PLoS ONE">
        <title>Transcriptome-Based Identification of ABC Transporters in the Western Tarnished Plant Bug Lygus hesperus.</title>
        <authorList>
            <person name="Hull J.J."/>
            <person name="Chaney K."/>
            <person name="Geib S.M."/>
            <person name="Fabrick J.A."/>
            <person name="Brent C.S."/>
            <person name="Walsh D."/>
            <person name="Lavine L.C."/>
        </authorList>
    </citation>
    <scope>NUCLEOTIDE SEQUENCE</scope>
</reference>
<gene>
    <name evidence="3" type="primary">Pkd1l2_0</name>
    <name evidence="3" type="ORF">CM83_16667</name>
</gene>
<dbReference type="InterPro" id="IPR051223">
    <property type="entry name" value="Polycystin"/>
</dbReference>
<protein>
    <submittedName>
        <fullName evidence="3">Polycystic kidney disease protein 1-like 2</fullName>
    </submittedName>
</protein>
<dbReference type="AlphaFoldDB" id="A0A0A9VW85"/>
<dbReference type="SUPFAM" id="SSF49723">
    <property type="entry name" value="Lipase/lipooxygenase domain (PLAT/LH2 domain)"/>
    <property type="match status" value="1"/>
</dbReference>
<evidence type="ECO:0000313" key="3">
    <source>
        <dbReference type="EMBL" id="JAF99948.1"/>
    </source>
</evidence>
<dbReference type="InterPro" id="IPR036392">
    <property type="entry name" value="PLAT/LH2_dom_sf"/>
</dbReference>
<dbReference type="GO" id="GO:0016020">
    <property type="term" value="C:membrane"/>
    <property type="evidence" value="ECO:0007669"/>
    <property type="project" value="TreeGrafter"/>
</dbReference>
<feature type="non-terminal residue" evidence="3">
    <location>
        <position position="117"/>
    </location>
</feature>
<dbReference type="GO" id="GO:0050982">
    <property type="term" value="P:detection of mechanical stimulus"/>
    <property type="evidence" value="ECO:0007669"/>
    <property type="project" value="TreeGrafter"/>
</dbReference>
<dbReference type="GO" id="GO:0005262">
    <property type="term" value="F:calcium channel activity"/>
    <property type="evidence" value="ECO:0007669"/>
    <property type="project" value="TreeGrafter"/>
</dbReference>
<proteinExistence type="predicted"/>
<feature type="non-terminal residue" evidence="3">
    <location>
        <position position="1"/>
    </location>
</feature>
<feature type="domain" description="PLAT" evidence="2">
    <location>
        <begin position="1"/>
        <end position="91"/>
    </location>
</feature>
<dbReference type="PANTHER" id="PTHR10877:SF183">
    <property type="entry name" value="AT14535P-RELATED"/>
    <property type="match status" value="1"/>
</dbReference>
<evidence type="ECO:0000259" key="2">
    <source>
        <dbReference type="PROSITE" id="PS50095"/>
    </source>
</evidence>
<accession>A0A0A9VW85</accession>
<sequence>SDGTTRPHIFRAPNRKVLGMGNDDWFLLYTANYLGDITEIVLWHSSSGCRPDWYCSQITVYDIKTETAYNFVVDRWFSVTEDLEDSKLWRGELTKKGAWITDPENSVGKLMGDHFFA</sequence>
<dbReference type="Gene3D" id="2.60.60.20">
    <property type="entry name" value="PLAT/LH2 domain"/>
    <property type="match status" value="1"/>
</dbReference>
<organism evidence="3">
    <name type="scientific">Lygus hesperus</name>
    <name type="common">Western plant bug</name>
    <dbReference type="NCBI Taxonomy" id="30085"/>
    <lineage>
        <taxon>Eukaryota</taxon>
        <taxon>Metazoa</taxon>
        <taxon>Ecdysozoa</taxon>
        <taxon>Arthropoda</taxon>
        <taxon>Hexapoda</taxon>
        <taxon>Insecta</taxon>
        <taxon>Pterygota</taxon>
        <taxon>Neoptera</taxon>
        <taxon>Paraneoptera</taxon>
        <taxon>Hemiptera</taxon>
        <taxon>Heteroptera</taxon>
        <taxon>Panheteroptera</taxon>
        <taxon>Cimicomorpha</taxon>
        <taxon>Miridae</taxon>
        <taxon>Mirini</taxon>
        <taxon>Lygus</taxon>
    </lineage>
</organism>
<name>A0A0A9VW85_LYGHE</name>
<dbReference type="PANTHER" id="PTHR10877">
    <property type="entry name" value="POLYCYSTIN FAMILY MEMBER"/>
    <property type="match status" value="1"/>
</dbReference>
<comment type="caution">
    <text evidence="1">Lacks conserved residue(s) required for the propagation of feature annotation.</text>
</comment>
<dbReference type="InterPro" id="IPR001024">
    <property type="entry name" value="PLAT/LH2_dom"/>
</dbReference>
<dbReference type="EMBL" id="GBHO01043655">
    <property type="protein sequence ID" value="JAF99948.1"/>
    <property type="molecule type" value="Transcribed_RNA"/>
</dbReference>